<gene>
    <name evidence="2" type="ORF">CLUMA_CG000999</name>
</gene>
<evidence type="ECO:0000256" key="1">
    <source>
        <dbReference type="SAM" id="Phobius"/>
    </source>
</evidence>
<keyword evidence="1" id="KW-1133">Transmembrane helix</keyword>
<dbReference type="GO" id="GO:0001517">
    <property type="term" value="F:N-acetylglucosamine 6-O-sulfotransferase activity"/>
    <property type="evidence" value="ECO:0007669"/>
    <property type="project" value="TreeGrafter"/>
</dbReference>
<evidence type="ECO:0000313" key="3">
    <source>
        <dbReference type="Proteomes" id="UP000183832"/>
    </source>
</evidence>
<proteinExistence type="predicted"/>
<reference evidence="2 3" key="1">
    <citation type="submission" date="2015-04" db="EMBL/GenBank/DDBJ databases">
        <authorList>
            <person name="Syromyatnikov M.Y."/>
            <person name="Popov V.N."/>
        </authorList>
    </citation>
    <scope>NUCLEOTIDE SEQUENCE [LARGE SCALE GENOMIC DNA]</scope>
</reference>
<dbReference type="PANTHER" id="PTHR10704">
    <property type="entry name" value="CARBOHYDRATE SULFOTRANSFERASE"/>
    <property type="match status" value="1"/>
</dbReference>
<dbReference type="Proteomes" id="UP000183832">
    <property type="component" value="Unassembled WGS sequence"/>
</dbReference>
<dbReference type="EMBL" id="CVRI01000004">
    <property type="protein sequence ID" value="CRK87194.1"/>
    <property type="molecule type" value="Genomic_DNA"/>
</dbReference>
<dbReference type="OrthoDB" id="6138663at2759"/>
<feature type="transmembrane region" description="Helical" evidence="1">
    <location>
        <begin position="24"/>
        <end position="43"/>
    </location>
</feature>
<dbReference type="GO" id="GO:0006790">
    <property type="term" value="P:sulfur compound metabolic process"/>
    <property type="evidence" value="ECO:0007669"/>
    <property type="project" value="TreeGrafter"/>
</dbReference>
<keyword evidence="1" id="KW-0472">Membrane</keyword>
<dbReference type="PANTHER" id="PTHR10704:SF44">
    <property type="entry name" value="LD35051P-RELATED"/>
    <property type="match status" value="1"/>
</dbReference>
<dbReference type="GO" id="GO:0006044">
    <property type="term" value="P:N-acetylglucosamine metabolic process"/>
    <property type="evidence" value="ECO:0007669"/>
    <property type="project" value="TreeGrafter"/>
</dbReference>
<accession>A0A1J1HI13</accession>
<dbReference type="STRING" id="568069.A0A1J1HI13"/>
<sequence>MFQTNVPFVLRDIMKASGIMSRRVNLIGICTIGISFFVLLFFATKNSNYYDEYSKKENSNPLKYNKYRNYYYASDQPQQVTQNLSVTIEDVLNYERQLIAEEMQYYEYPNGRFGVDAKNLQELTPETGGMPMRSIIISTWRSGSTFLGDILNALPGNFYHYEPLLTYDIMQIRGPPHDRPAIKSLKKLLKCNYTGLDDYLEFGENHNYLFTHNSRLWNQCHLFPSFCYQPKFLEPFCKLFPLQSMKVVRLRMKIAASLLRDTRAVRYEDLSLSPYDITQEILQFYGLAFDDRVSEFLDTHTKTNVGGVSSTFRDSKSAPFHWTKELPYNEVKYIQDSCKEAMRLWGYKEASNASELLRNFNPLLPFPYFDSI</sequence>
<dbReference type="InterPro" id="IPR027417">
    <property type="entry name" value="P-loop_NTPase"/>
</dbReference>
<organism evidence="2 3">
    <name type="scientific">Clunio marinus</name>
    <dbReference type="NCBI Taxonomy" id="568069"/>
    <lineage>
        <taxon>Eukaryota</taxon>
        <taxon>Metazoa</taxon>
        <taxon>Ecdysozoa</taxon>
        <taxon>Arthropoda</taxon>
        <taxon>Hexapoda</taxon>
        <taxon>Insecta</taxon>
        <taxon>Pterygota</taxon>
        <taxon>Neoptera</taxon>
        <taxon>Endopterygota</taxon>
        <taxon>Diptera</taxon>
        <taxon>Nematocera</taxon>
        <taxon>Chironomoidea</taxon>
        <taxon>Chironomidae</taxon>
        <taxon>Clunio</taxon>
    </lineage>
</organism>
<keyword evidence="3" id="KW-1185">Reference proteome</keyword>
<dbReference type="Gene3D" id="3.40.50.300">
    <property type="entry name" value="P-loop containing nucleotide triphosphate hydrolases"/>
    <property type="match status" value="2"/>
</dbReference>
<dbReference type="SUPFAM" id="SSF52540">
    <property type="entry name" value="P-loop containing nucleoside triphosphate hydrolases"/>
    <property type="match status" value="1"/>
</dbReference>
<dbReference type="InterPro" id="IPR051135">
    <property type="entry name" value="Gal/GlcNAc/GalNAc_ST"/>
</dbReference>
<evidence type="ECO:0000313" key="2">
    <source>
        <dbReference type="EMBL" id="CRK87194.1"/>
    </source>
</evidence>
<dbReference type="AlphaFoldDB" id="A0A1J1HI13"/>
<protein>
    <submittedName>
        <fullName evidence="2">CLUMA_CG000999, isoform A</fullName>
    </submittedName>
</protein>
<name>A0A1J1HI13_9DIPT</name>
<keyword evidence="1" id="KW-0812">Transmembrane</keyword>